<dbReference type="RefSeq" id="WP_165755687.1">
    <property type="nucleotide sequence ID" value="NZ_MZGX01000007.1"/>
</dbReference>
<evidence type="ECO:0000256" key="1">
    <source>
        <dbReference type="ARBA" id="ARBA00022814"/>
    </source>
</evidence>
<accession>A0A1V4SLS2</accession>
<dbReference type="Gene3D" id="2.30.30.30">
    <property type="match status" value="1"/>
</dbReference>
<sequence length="173" mass="19803">MDFKTKEKWYALFVVTGEEDIIKDRLNLKMRDGLRAVVPKRRLNERKHGRWQEKLRILFPGYILLNGCIQNDSYDLFRGIPGVIRLLKDNDGPQQILQQEIENICRLTSDSEIIGYSKVCISGGKVEVIEGPLCGMEGYIRSVDKRKGRAKVILNLMSEPRIVELGVTMVKPA</sequence>
<dbReference type="AlphaFoldDB" id="A0A1V4SLS2"/>
<dbReference type="CDD" id="cd08000">
    <property type="entry name" value="NGN"/>
    <property type="match status" value="1"/>
</dbReference>
<feature type="domain" description="NusG-like N-terminal" evidence="4">
    <location>
        <begin position="6"/>
        <end position="108"/>
    </location>
</feature>
<dbReference type="InterPro" id="IPR014722">
    <property type="entry name" value="Rib_uL2_dom2"/>
</dbReference>
<dbReference type="STRING" id="48256.CLHUN_13830"/>
<dbReference type="SMART" id="SM00738">
    <property type="entry name" value="NGN"/>
    <property type="match status" value="1"/>
</dbReference>
<proteinExistence type="predicted"/>
<dbReference type="SUPFAM" id="SSF82679">
    <property type="entry name" value="N-utilization substance G protein NusG, N-terminal domain"/>
    <property type="match status" value="1"/>
</dbReference>
<keyword evidence="3" id="KW-0804">Transcription</keyword>
<evidence type="ECO:0000259" key="4">
    <source>
        <dbReference type="SMART" id="SM00738"/>
    </source>
</evidence>
<keyword evidence="6" id="KW-1185">Reference proteome</keyword>
<dbReference type="SUPFAM" id="SSF50104">
    <property type="entry name" value="Translation proteins SH3-like domain"/>
    <property type="match status" value="1"/>
</dbReference>
<comment type="caution">
    <text evidence="5">The sequence shown here is derived from an EMBL/GenBank/DDBJ whole genome shotgun (WGS) entry which is preliminary data.</text>
</comment>
<dbReference type="PANTHER" id="PTHR30265">
    <property type="entry name" value="RHO-INTERACTING TRANSCRIPTION TERMINATION FACTOR NUSG"/>
    <property type="match status" value="1"/>
</dbReference>
<keyword evidence="1" id="KW-0889">Transcription antitermination</keyword>
<keyword evidence="2" id="KW-0805">Transcription regulation</keyword>
<dbReference type="Gene3D" id="3.30.70.940">
    <property type="entry name" value="NusG, N-terminal domain"/>
    <property type="match status" value="1"/>
</dbReference>
<reference evidence="5 6" key="1">
    <citation type="submission" date="2017-03" db="EMBL/GenBank/DDBJ databases">
        <title>Genome sequence of Clostridium hungatei DSM 14427.</title>
        <authorList>
            <person name="Poehlein A."/>
            <person name="Daniel R."/>
        </authorList>
    </citation>
    <scope>NUCLEOTIDE SEQUENCE [LARGE SCALE GENOMIC DNA]</scope>
    <source>
        <strain evidence="5 6">DSM 14427</strain>
    </source>
</reference>
<evidence type="ECO:0000313" key="6">
    <source>
        <dbReference type="Proteomes" id="UP000191554"/>
    </source>
</evidence>
<dbReference type="PANTHER" id="PTHR30265:SF4">
    <property type="entry name" value="KOW MOTIF FAMILY PROTEIN, EXPRESSED"/>
    <property type="match status" value="1"/>
</dbReference>
<dbReference type="GO" id="GO:0031564">
    <property type="term" value="P:transcription antitermination"/>
    <property type="evidence" value="ECO:0007669"/>
    <property type="project" value="UniProtKB-KW"/>
</dbReference>
<organism evidence="5 6">
    <name type="scientific">Ruminiclostridium hungatei</name>
    <name type="common">Clostridium hungatei</name>
    <dbReference type="NCBI Taxonomy" id="48256"/>
    <lineage>
        <taxon>Bacteria</taxon>
        <taxon>Bacillati</taxon>
        <taxon>Bacillota</taxon>
        <taxon>Clostridia</taxon>
        <taxon>Eubacteriales</taxon>
        <taxon>Oscillospiraceae</taxon>
        <taxon>Ruminiclostridium</taxon>
    </lineage>
</organism>
<dbReference type="Proteomes" id="UP000191554">
    <property type="component" value="Unassembled WGS sequence"/>
</dbReference>
<dbReference type="CDD" id="cd06091">
    <property type="entry name" value="KOW_NusG"/>
    <property type="match status" value="1"/>
</dbReference>
<protein>
    <recommendedName>
        <fullName evidence="4">NusG-like N-terminal domain-containing protein</fullName>
    </recommendedName>
</protein>
<gene>
    <name evidence="5" type="ORF">CLHUN_13830</name>
</gene>
<dbReference type="NCBIfam" id="NF033641">
    <property type="entry name" value="antiterm_LoaP"/>
    <property type="match status" value="1"/>
</dbReference>
<dbReference type="InterPro" id="IPR047663">
    <property type="entry name" value="Transcription_antiterm_LoaP"/>
</dbReference>
<dbReference type="GO" id="GO:0006354">
    <property type="term" value="P:DNA-templated transcription elongation"/>
    <property type="evidence" value="ECO:0007669"/>
    <property type="project" value="InterPro"/>
</dbReference>
<dbReference type="Pfam" id="PF02357">
    <property type="entry name" value="NusG"/>
    <property type="match status" value="1"/>
</dbReference>
<name>A0A1V4SLS2_RUMHU</name>
<dbReference type="InterPro" id="IPR043425">
    <property type="entry name" value="NusG-like"/>
</dbReference>
<evidence type="ECO:0000256" key="2">
    <source>
        <dbReference type="ARBA" id="ARBA00023015"/>
    </source>
</evidence>
<evidence type="ECO:0000256" key="3">
    <source>
        <dbReference type="ARBA" id="ARBA00023163"/>
    </source>
</evidence>
<dbReference type="InterPro" id="IPR008991">
    <property type="entry name" value="Translation_prot_SH3-like_sf"/>
</dbReference>
<dbReference type="InterPro" id="IPR006645">
    <property type="entry name" value="NGN-like_dom"/>
</dbReference>
<dbReference type="EMBL" id="MZGX01000007">
    <property type="protein sequence ID" value="OPX44829.1"/>
    <property type="molecule type" value="Genomic_DNA"/>
</dbReference>
<evidence type="ECO:0000313" key="5">
    <source>
        <dbReference type="EMBL" id="OPX44829.1"/>
    </source>
</evidence>
<dbReference type="InterPro" id="IPR036735">
    <property type="entry name" value="NGN_dom_sf"/>
</dbReference>